<reference evidence="2" key="1">
    <citation type="journal article" date="2021" name="Sci. Rep.">
        <title>Diploid genomic architecture of Nitzschia inconspicua, an elite biomass production diatom.</title>
        <authorList>
            <person name="Oliver A."/>
            <person name="Podell S."/>
            <person name="Pinowska A."/>
            <person name="Traller J.C."/>
            <person name="Smith S.R."/>
            <person name="McClure R."/>
            <person name="Beliaev A."/>
            <person name="Bohutskyi P."/>
            <person name="Hill E.A."/>
            <person name="Rabines A."/>
            <person name="Zheng H."/>
            <person name="Allen L.Z."/>
            <person name="Kuo A."/>
            <person name="Grigoriev I.V."/>
            <person name="Allen A.E."/>
            <person name="Hazlebeck D."/>
            <person name="Allen E.E."/>
        </authorList>
    </citation>
    <scope>NUCLEOTIDE SEQUENCE</scope>
    <source>
        <strain evidence="2">Hildebrandi</strain>
    </source>
</reference>
<keyword evidence="3" id="KW-1185">Reference proteome</keyword>
<sequence>MVKSVLSDIQDEKRRKGKTTNCTTLMGHLIGCLNSHELRGAQDKSSYETVYGVPYHENLLCHIDEMRRCTTLEQRPKIRGYFGGRISRLRRPCHKTGHRNQCYIGGRLPSGRVQKIIQWEPTARRKAIPTNVKWALDESTTGDGDPRAAALLKKKEGRKAGAVEVKFKSDASEKKSADQQTSDSEEVYKFDGVTSENEKENFPTTKEAPFRPSWSEEIPNIKTVLGRGGSLTEAETNAATRKDTGGGVEIKEETKDKTTRPRVGSVTGEALSHVTEGTLVALKMDPRDAKKARGLLEIVYDTSGNRGGEIKVATQHGIITKENKKNEYFVPSDRYAVPKIQDVALTPSLERVRKEIMDGVFDRKSPMPKAYKLVEGVDAVKKGAAAAMARSIPISAGASRQRRSARQNASLKESVATAVKPLLH</sequence>
<dbReference type="Proteomes" id="UP000693970">
    <property type="component" value="Unassembled WGS sequence"/>
</dbReference>
<reference evidence="2" key="2">
    <citation type="submission" date="2021-04" db="EMBL/GenBank/DDBJ databases">
        <authorList>
            <person name="Podell S."/>
        </authorList>
    </citation>
    <scope>NUCLEOTIDE SEQUENCE</scope>
    <source>
        <strain evidence="2">Hildebrandi</strain>
    </source>
</reference>
<feature type="compositionally biased region" description="Basic and acidic residues" evidence="1">
    <location>
        <begin position="240"/>
        <end position="259"/>
    </location>
</feature>
<comment type="caution">
    <text evidence="2">The sequence shown here is derived from an EMBL/GenBank/DDBJ whole genome shotgun (WGS) entry which is preliminary data.</text>
</comment>
<evidence type="ECO:0000313" key="2">
    <source>
        <dbReference type="EMBL" id="KAG7366270.1"/>
    </source>
</evidence>
<feature type="compositionally biased region" description="Basic and acidic residues" evidence="1">
    <location>
        <begin position="167"/>
        <end position="177"/>
    </location>
</feature>
<evidence type="ECO:0000313" key="3">
    <source>
        <dbReference type="Proteomes" id="UP000693970"/>
    </source>
</evidence>
<organism evidence="2 3">
    <name type="scientific">Nitzschia inconspicua</name>
    <dbReference type="NCBI Taxonomy" id="303405"/>
    <lineage>
        <taxon>Eukaryota</taxon>
        <taxon>Sar</taxon>
        <taxon>Stramenopiles</taxon>
        <taxon>Ochrophyta</taxon>
        <taxon>Bacillariophyta</taxon>
        <taxon>Bacillariophyceae</taxon>
        <taxon>Bacillariophycidae</taxon>
        <taxon>Bacillariales</taxon>
        <taxon>Bacillariaceae</taxon>
        <taxon>Nitzschia</taxon>
    </lineage>
</organism>
<feature type="region of interest" description="Disordered" evidence="1">
    <location>
        <begin position="167"/>
        <end position="212"/>
    </location>
</feature>
<evidence type="ECO:0000256" key="1">
    <source>
        <dbReference type="SAM" id="MobiDB-lite"/>
    </source>
</evidence>
<dbReference type="OrthoDB" id="7552853at2759"/>
<feature type="region of interest" description="Disordered" evidence="1">
    <location>
        <begin position="229"/>
        <end position="267"/>
    </location>
</feature>
<protein>
    <submittedName>
        <fullName evidence="2">Uncharacterized protein</fullName>
    </submittedName>
</protein>
<feature type="region of interest" description="Disordered" evidence="1">
    <location>
        <begin position="393"/>
        <end position="424"/>
    </location>
</feature>
<proteinExistence type="predicted"/>
<name>A0A9K3LQK9_9STRA</name>
<dbReference type="EMBL" id="JAGRRH010000007">
    <property type="protein sequence ID" value="KAG7366270.1"/>
    <property type="molecule type" value="Genomic_DNA"/>
</dbReference>
<accession>A0A9K3LQK9</accession>
<dbReference type="AlphaFoldDB" id="A0A9K3LQK9"/>
<gene>
    <name evidence="2" type="ORF">IV203_028940</name>
</gene>